<dbReference type="GO" id="GO:0009254">
    <property type="term" value="P:peptidoglycan turnover"/>
    <property type="evidence" value="ECO:0007669"/>
    <property type="project" value="InterPro"/>
</dbReference>
<dbReference type="InterPro" id="IPR005300">
    <property type="entry name" value="MltA_B"/>
</dbReference>
<sequence>MERIALTALPGWAEDDPDAAFAAYLLTADPDDPAHGVAQGGARAFLEKHFEAELVSAEAELTGYFEPVYEGARARGGRYGVPVHGLPEGWEPGEGFAARAEIEAGDLLAGQELAWLTSPLDAFLLQVQGSGRVRLPDGTEMRLGYAGKNGHRYVSLGKLLLERGVLQASDVSMQAIQAWFADNPEAGRAALLENPSYVFFRLLDEVPPELGPIGTSGVPLTAQRSVAVDPENIPLGSLVYLDTSPTETPPRLCVAQDTGGAIKGPGRTDLYCGTGEEAGAQAGRLHATFRAYRLVRKAAP</sequence>
<dbReference type="SUPFAM" id="SSF50685">
    <property type="entry name" value="Barwin-like endoglucanases"/>
    <property type="match status" value="1"/>
</dbReference>
<evidence type="ECO:0000256" key="3">
    <source>
        <dbReference type="ARBA" id="ARBA00023239"/>
    </source>
</evidence>
<protein>
    <recommendedName>
        <fullName evidence="2">peptidoglycan lytic exotransglycosylase</fullName>
        <ecNumber evidence="2">4.2.2.n1</ecNumber>
    </recommendedName>
    <alternativeName>
        <fullName evidence="5">Murein hydrolase A</fullName>
    </alternativeName>
</protein>
<dbReference type="STRING" id="1217970.SAMN05444002_3447"/>
<dbReference type="SMART" id="SM00925">
    <property type="entry name" value="MltA"/>
    <property type="match status" value="1"/>
</dbReference>
<dbReference type="EMBL" id="FSRL01000001">
    <property type="protein sequence ID" value="SIO20093.1"/>
    <property type="molecule type" value="Genomic_DNA"/>
</dbReference>
<dbReference type="GO" id="GO:0009253">
    <property type="term" value="P:peptidoglycan catabolic process"/>
    <property type="evidence" value="ECO:0007669"/>
    <property type="project" value="TreeGrafter"/>
</dbReference>
<evidence type="ECO:0000259" key="6">
    <source>
        <dbReference type="SMART" id="SM00925"/>
    </source>
</evidence>
<evidence type="ECO:0000256" key="2">
    <source>
        <dbReference type="ARBA" id="ARBA00012587"/>
    </source>
</evidence>
<dbReference type="InterPro" id="IPR010611">
    <property type="entry name" value="3D_dom"/>
</dbReference>
<dbReference type="PIRSF" id="PIRSF019422">
    <property type="entry name" value="MltA"/>
    <property type="match status" value="1"/>
</dbReference>
<feature type="domain" description="Lytic transglycosylase MltA" evidence="6">
    <location>
        <begin position="68"/>
        <end position="201"/>
    </location>
</feature>
<dbReference type="Gene3D" id="2.40.240.50">
    <property type="entry name" value="Barwin-like endoglucanases"/>
    <property type="match status" value="1"/>
</dbReference>
<evidence type="ECO:0000256" key="4">
    <source>
        <dbReference type="ARBA" id="ARBA00023316"/>
    </source>
</evidence>
<dbReference type="CDD" id="cd14485">
    <property type="entry name" value="mltA_like_LT_A"/>
    <property type="match status" value="1"/>
</dbReference>
<comment type="catalytic activity">
    <reaction evidence="1">
        <text>Exolytic cleavage of the (1-&gt;4)-beta-glycosidic linkage between N-acetylmuramic acid (MurNAc) and N-acetylglucosamine (GlcNAc) residues in peptidoglycan, from either the reducing or the non-reducing ends of the peptidoglycan chains, with concomitant formation of a 1,6-anhydrobond in the MurNAc residue.</text>
        <dbReference type="EC" id="4.2.2.n1"/>
    </reaction>
</comment>
<dbReference type="OrthoDB" id="9783686at2"/>
<keyword evidence="3" id="KW-0456">Lyase</keyword>
<dbReference type="RefSeq" id="WP_074257349.1">
    <property type="nucleotide sequence ID" value="NZ_FSRL01000001.1"/>
</dbReference>
<dbReference type="GO" id="GO:0071555">
    <property type="term" value="P:cell wall organization"/>
    <property type="evidence" value="ECO:0007669"/>
    <property type="project" value="UniProtKB-KW"/>
</dbReference>
<name>A0A1N6HK39_9RHOB</name>
<dbReference type="AlphaFoldDB" id="A0A1N6HK39"/>
<dbReference type="Pfam" id="PF03562">
    <property type="entry name" value="MltA"/>
    <property type="match status" value="1"/>
</dbReference>
<proteinExistence type="predicted"/>
<dbReference type="GO" id="GO:0019867">
    <property type="term" value="C:outer membrane"/>
    <property type="evidence" value="ECO:0007669"/>
    <property type="project" value="InterPro"/>
</dbReference>
<gene>
    <name evidence="7" type="ORF">SAMN05444002_3447</name>
</gene>
<dbReference type="GO" id="GO:0004553">
    <property type="term" value="F:hydrolase activity, hydrolyzing O-glycosyl compounds"/>
    <property type="evidence" value="ECO:0007669"/>
    <property type="project" value="InterPro"/>
</dbReference>
<evidence type="ECO:0000313" key="7">
    <source>
        <dbReference type="EMBL" id="SIO20093.1"/>
    </source>
</evidence>
<dbReference type="EC" id="4.2.2.n1" evidence="2"/>
<evidence type="ECO:0000313" key="8">
    <source>
        <dbReference type="Proteomes" id="UP000184932"/>
    </source>
</evidence>
<dbReference type="CDD" id="cd14668">
    <property type="entry name" value="mlta_B"/>
    <property type="match status" value="1"/>
</dbReference>
<organism evidence="7 8">
    <name type="scientific">Vannielia litorea</name>
    <dbReference type="NCBI Taxonomy" id="1217970"/>
    <lineage>
        <taxon>Bacteria</taxon>
        <taxon>Pseudomonadati</taxon>
        <taxon>Pseudomonadota</taxon>
        <taxon>Alphaproteobacteria</taxon>
        <taxon>Rhodobacterales</taxon>
        <taxon>Paracoccaceae</taxon>
        <taxon>Vannielia</taxon>
    </lineage>
</organism>
<dbReference type="InterPro" id="IPR036908">
    <property type="entry name" value="RlpA-like_sf"/>
</dbReference>
<dbReference type="PANTHER" id="PTHR30124:SF0">
    <property type="entry name" value="MEMBRANE-BOUND LYTIC MUREIN TRANSGLYCOSYLASE A"/>
    <property type="match status" value="1"/>
</dbReference>
<reference evidence="8" key="1">
    <citation type="submission" date="2016-11" db="EMBL/GenBank/DDBJ databases">
        <authorList>
            <person name="Varghese N."/>
            <person name="Submissions S."/>
        </authorList>
    </citation>
    <scope>NUCLEOTIDE SEQUENCE [LARGE SCALE GENOMIC DNA]</scope>
    <source>
        <strain evidence="8">DSM 29440</strain>
    </source>
</reference>
<evidence type="ECO:0000256" key="5">
    <source>
        <dbReference type="ARBA" id="ARBA00030918"/>
    </source>
</evidence>
<dbReference type="InterPro" id="IPR026044">
    <property type="entry name" value="MltA"/>
</dbReference>
<dbReference type="Proteomes" id="UP000184932">
    <property type="component" value="Unassembled WGS sequence"/>
</dbReference>
<dbReference type="Pfam" id="PF06725">
    <property type="entry name" value="3D"/>
    <property type="match status" value="1"/>
</dbReference>
<dbReference type="Gene3D" id="2.40.40.10">
    <property type="entry name" value="RlpA-like domain"/>
    <property type="match status" value="1"/>
</dbReference>
<keyword evidence="8" id="KW-1185">Reference proteome</keyword>
<evidence type="ECO:0000256" key="1">
    <source>
        <dbReference type="ARBA" id="ARBA00001420"/>
    </source>
</evidence>
<dbReference type="GO" id="GO:0008933">
    <property type="term" value="F:peptidoglycan lytic transglycosylase activity"/>
    <property type="evidence" value="ECO:0007669"/>
    <property type="project" value="TreeGrafter"/>
</dbReference>
<keyword evidence="4" id="KW-0961">Cell wall biogenesis/degradation</keyword>
<accession>A0A1N6HK39</accession>
<dbReference type="PANTHER" id="PTHR30124">
    <property type="entry name" value="MEMBRANE-BOUND LYTIC MUREIN TRANSGLYCOSYLASE A"/>
    <property type="match status" value="1"/>
</dbReference>